<protein>
    <submittedName>
        <fullName evidence="1">Uncharacterized protein</fullName>
    </submittedName>
</protein>
<comment type="caution">
    <text evidence="1">The sequence shown here is derived from an EMBL/GenBank/DDBJ whole genome shotgun (WGS) entry which is preliminary data.</text>
</comment>
<gene>
    <name evidence="1" type="ORF">DCF25_16470</name>
</gene>
<dbReference type="Proteomes" id="UP000249354">
    <property type="component" value="Unassembled WGS sequence"/>
</dbReference>
<dbReference type="EMBL" id="QBMC01000132">
    <property type="protein sequence ID" value="PZO13143.1"/>
    <property type="molecule type" value="Genomic_DNA"/>
</dbReference>
<sequence length="71" mass="8099">MKQVKLPERMDILSVGGRKHTYIDNRLIDFAKTELGLGRGKHWVFWDEVIRKGLEVLITERASSSVDASSN</sequence>
<reference evidence="1 2" key="2">
    <citation type="submission" date="2018-06" db="EMBL/GenBank/DDBJ databases">
        <title>Metagenomic assembly of (sub)arctic Cyanobacteria and their associated microbiome from non-axenic cultures.</title>
        <authorList>
            <person name="Baurain D."/>
        </authorList>
    </citation>
    <scope>NUCLEOTIDE SEQUENCE [LARGE SCALE GENOMIC DNA]</scope>
    <source>
        <strain evidence="1">ULC129bin1</strain>
    </source>
</reference>
<reference evidence="2" key="1">
    <citation type="submission" date="2018-04" db="EMBL/GenBank/DDBJ databases">
        <authorList>
            <person name="Cornet L."/>
        </authorList>
    </citation>
    <scope>NUCLEOTIDE SEQUENCE [LARGE SCALE GENOMIC DNA]</scope>
</reference>
<evidence type="ECO:0000313" key="1">
    <source>
        <dbReference type="EMBL" id="PZO13143.1"/>
    </source>
</evidence>
<organism evidence="1 2">
    <name type="scientific">Leptolyngbya foveolarum</name>
    <dbReference type="NCBI Taxonomy" id="47253"/>
    <lineage>
        <taxon>Bacteria</taxon>
        <taxon>Bacillati</taxon>
        <taxon>Cyanobacteriota</taxon>
        <taxon>Cyanophyceae</taxon>
        <taxon>Leptolyngbyales</taxon>
        <taxon>Leptolyngbyaceae</taxon>
        <taxon>Leptolyngbya group</taxon>
        <taxon>Leptolyngbya</taxon>
    </lineage>
</organism>
<evidence type="ECO:0000313" key="2">
    <source>
        <dbReference type="Proteomes" id="UP000249354"/>
    </source>
</evidence>
<dbReference type="AlphaFoldDB" id="A0A2W4TWA0"/>
<name>A0A2W4TWA0_9CYAN</name>
<accession>A0A2W4TWA0</accession>
<proteinExistence type="predicted"/>